<dbReference type="Pfam" id="PF00004">
    <property type="entry name" value="AAA"/>
    <property type="match status" value="2"/>
</dbReference>
<dbReference type="Gene3D" id="1.10.8.60">
    <property type="match status" value="2"/>
</dbReference>
<keyword evidence="13" id="KW-1185">Reference proteome</keyword>
<feature type="domain" description="AAA+ ATPase" evidence="11">
    <location>
        <begin position="536"/>
        <end position="674"/>
    </location>
</feature>
<dbReference type="PROSITE" id="PS00674">
    <property type="entry name" value="AAA"/>
    <property type="match status" value="1"/>
</dbReference>
<gene>
    <name evidence="12" type="ORF">ABEB36_000748</name>
</gene>
<evidence type="ECO:0000256" key="3">
    <source>
        <dbReference type="ARBA" id="ARBA00022593"/>
    </source>
</evidence>
<name>A0ABD1FCA4_HYPHA</name>
<dbReference type="GO" id="GO:0005524">
    <property type="term" value="F:ATP binding"/>
    <property type="evidence" value="ECO:0007669"/>
    <property type="project" value="UniProtKB-KW"/>
</dbReference>
<evidence type="ECO:0000256" key="4">
    <source>
        <dbReference type="ARBA" id="ARBA00022741"/>
    </source>
</evidence>
<organism evidence="12 13">
    <name type="scientific">Hypothenemus hampei</name>
    <name type="common">Coffee berry borer</name>
    <dbReference type="NCBI Taxonomy" id="57062"/>
    <lineage>
        <taxon>Eukaryota</taxon>
        <taxon>Metazoa</taxon>
        <taxon>Ecdysozoa</taxon>
        <taxon>Arthropoda</taxon>
        <taxon>Hexapoda</taxon>
        <taxon>Insecta</taxon>
        <taxon>Pterygota</taxon>
        <taxon>Neoptera</taxon>
        <taxon>Endopterygota</taxon>
        <taxon>Coleoptera</taxon>
        <taxon>Polyphaga</taxon>
        <taxon>Cucujiformia</taxon>
        <taxon>Curculionidae</taxon>
        <taxon>Scolytinae</taxon>
        <taxon>Hypothenemus</taxon>
    </lineage>
</organism>
<dbReference type="InterPro" id="IPR027417">
    <property type="entry name" value="P-loop_NTPase"/>
</dbReference>
<evidence type="ECO:0000256" key="10">
    <source>
        <dbReference type="ARBA" id="ARBA00048778"/>
    </source>
</evidence>
<dbReference type="SUPFAM" id="SSF52540">
    <property type="entry name" value="P-loop containing nucleoside triphosphate hydrolases"/>
    <property type="match status" value="2"/>
</dbReference>
<comment type="similarity">
    <text evidence="2">Belongs to the AAA ATPase family.</text>
</comment>
<dbReference type="Proteomes" id="UP001566132">
    <property type="component" value="Unassembled WGS sequence"/>
</dbReference>
<proteinExistence type="inferred from homology"/>
<evidence type="ECO:0000313" key="13">
    <source>
        <dbReference type="Proteomes" id="UP001566132"/>
    </source>
</evidence>
<dbReference type="GO" id="GO:0016787">
    <property type="term" value="F:hydrolase activity"/>
    <property type="evidence" value="ECO:0007669"/>
    <property type="project" value="UniProtKB-KW"/>
</dbReference>
<evidence type="ECO:0000256" key="7">
    <source>
        <dbReference type="ARBA" id="ARBA00023136"/>
    </source>
</evidence>
<dbReference type="FunFam" id="3.40.50.300:FF:000109">
    <property type="entry name" value="Peroxisomal biogenesis factor 6"/>
    <property type="match status" value="1"/>
</dbReference>
<evidence type="ECO:0000256" key="5">
    <source>
        <dbReference type="ARBA" id="ARBA00022801"/>
    </source>
</evidence>
<evidence type="ECO:0000256" key="9">
    <source>
        <dbReference type="ARBA" id="ARBA00034920"/>
    </source>
</evidence>
<dbReference type="InterPro" id="IPR047533">
    <property type="entry name" value="RecA-like_PEX6_r2"/>
</dbReference>
<dbReference type="Gene3D" id="3.40.50.300">
    <property type="entry name" value="P-loop containing nucleotide triphosphate hydrolases"/>
    <property type="match status" value="2"/>
</dbReference>
<keyword evidence="6" id="KW-0067">ATP-binding</keyword>
<dbReference type="InterPro" id="IPR003959">
    <property type="entry name" value="ATPase_AAA_core"/>
</dbReference>
<keyword evidence="7" id="KW-0472">Membrane</keyword>
<evidence type="ECO:0000259" key="11">
    <source>
        <dbReference type="SMART" id="SM00382"/>
    </source>
</evidence>
<comment type="subcellular location">
    <subcellularLocation>
        <location evidence="1">Membrane</location>
    </subcellularLocation>
</comment>
<reference evidence="12 13" key="1">
    <citation type="submission" date="2024-05" db="EMBL/GenBank/DDBJ databases">
        <title>Genetic variation in Jamaican populations of the coffee berry borer (Hypothenemus hampei).</title>
        <authorList>
            <person name="Errbii M."/>
            <person name="Myrie A."/>
        </authorList>
    </citation>
    <scope>NUCLEOTIDE SEQUENCE [LARGE SCALE GENOMIC DNA]</scope>
    <source>
        <strain evidence="12">JA-Hopewell-2020-01-JO</strain>
        <tissue evidence="12">Whole body</tissue>
    </source>
</reference>
<dbReference type="GO" id="GO:0016020">
    <property type="term" value="C:membrane"/>
    <property type="evidence" value="ECO:0007669"/>
    <property type="project" value="UniProtKB-SubCell"/>
</dbReference>
<evidence type="ECO:0000256" key="1">
    <source>
        <dbReference type="ARBA" id="ARBA00004370"/>
    </source>
</evidence>
<accession>A0ABD1FCA4</accession>
<dbReference type="PANTHER" id="PTHR23077">
    <property type="entry name" value="AAA-FAMILY ATPASE"/>
    <property type="match status" value="1"/>
</dbReference>
<dbReference type="PANTHER" id="PTHR23077:SF9">
    <property type="entry name" value="PEROXISOMAL ATPASE PEX6"/>
    <property type="match status" value="1"/>
</dbReference>
<dbReference type="InterPro" id="IPR003960">
    <property type="entry name" value="ATPase_AAA_CS"/>
</dbReference>
<comment type="caution">
    <text evidence="12">The sequence shown here is derived from an EMBL/GenBank/DDBJ whole genome shotgun (WGS) entry which is preliminary data.</text>
</comment>
<keyword evidence="4" id="KW-0547">Nucleotide-binding</keyword>
<dbReference type="SMART" id="SM00382">
    <property type="entry name" value="AAA"/>
    <property type="match status" value="1"/>
</dbReference>
<dbReference type="AlphaFoldDB" id="A0ABD1FCA4"/>
<dbReference type="GO" id="GO:0007031">
    <property type="term" value="P:peroxisome organization"/>
    <property type="evidence" value="ECO:0007669"/>
    <property type="project" value="UniProtKB-KW"/>
</dbReference>
<dbReference type="InterPro" id="IPR003593">
    <property type="entry name" value="AAA+_ATPase"/>
</dbReference>
<keyword evidence="3" id="KW-0962">Peroxisome biogenesis</keyword>
<evidence type="ECO:0000256" key="2">
    <source>
        <dbReference type="ARBA" id="ARBA00006914"/>
    </source>
</evidence>
<protein>
    <recommendedName>
        <fullName evidence="8">Peroxisomal ATPase PEX6</fullName>
    </recommendedName>
    <alternativeName>
        <fullName evidence="9">Peroxin-6</fullName>
    </alternativeName>
</protein>
<sequence length="790" mass="90193">MTISVVFSISRLLYPKAHPIWFFLYMFFKYYSVRKRQIKYYIKILPDSVLLNIAKKCPKNNCDINNCVLVHPDNVYPNDLILYMCHRKLKTSRKVFVIQSNLCAKNTLYISYTHFHNNIKKQLDFRVKLQKKPIKVNFADEVHLAHICCPIENGSWVGKALQSYFKRPKLIRQGDIVSIDIKHFNESFFTNYELGFTIDTVHFKCMKLIFGDNEVLEEHFCVLKKTDIKQAKKIQNKIPRIHTIGTKSVTTLSDLSPFPYGMDSYVDQLRRAVEPFLAKNKWNLKPAFLIQGAEGCGSDVLISSLALKLGLHYKKIYNSDLAANVYSQNEAKMRAEFFGAQFYAPCILSIHKFENFGKNNESQYDQRIINYFIQSLEERLMDGKYPVVLFCCTSSKDIPIELKRAFLEIFDINAPTSEEREQILKWLLEKNDIALKNIDLKAIANKTNGFYFKDLQTLVHYIEHNLENFTDELGQKYFENAIDFMQSNYSESLGAPKVPQVQWSDIGGLTDVKEEIIKSINLPLKHPDLFKKSRLSRSGILLFGPPGTGKTLLAKAVATECNLCFLAVKGPELLNMYVGQSEQNVRGVFEKAREASPCIIFFDELDSLAPNRGLSGDCGGVMDRIVSQLLAEMDGLNNGEKVFVIGATNRPDLIDPALLRPGRFDKLLYVGPCKDLESKISVLQALTRKFKMSDDVNLCHLVTECPKNISGADFYGVCSEAWSSAAKRLIEKIDKDGLCFEDFNQEDVLVDVKDFKEAFKNVKPSISEDDMIYFENLKQELASNVSVGKI</sequence>
<dbReference type="CDD" id="cd19527">
    <property type="entry name" value="RecA-like_PEX6_r2"/>
    <property type="match status" value="1"/>
</dbReference>
<keyword evidence="5" id="KW-0378">Hydrolase</keyword>
<dbReference type="EMBL" id="JBDJPC010000001">
    <property type="protein sequence ID" value="KAL1516916.1"/>
    <property type="molecule type" value="Genomic_DNA"/>
</dbReference>
<evidence type="ECO:0000256" key="6">
    <source>
        <dbReference type="ARBA" id="ARBA00022840"/>
    </source>
</evidence>
<comment type="catalytic activity">
    <reaction evidence="10">
        <text>ATP + H2O = ADP + phosphate + H(+)</text>
        <dbReference type="Rhea" id="RHEA:13065"/>
        <dbReference type="ChEBI" id="CHEBI:15377"/>
        <dbReference type="ChEBI" id="CHEBI:15378"/>
        <dbReference type="ChEBI" id="CHEBI:30616"/>
        <dbReference type="ChEBI" id="CHEBI:43474"/>
        <dbReference type="ChEBI" id="CHEBI:456216"/>
    </reaction>
    <physiologicalReaction direction="left-to-right" evidence="10">
        <dbReference type="Rhea" id="RHEA:13066"/>
    </physiologicalReaction>
</comment>
<evidence type="ECO:0000256" key="8">
    <source>
        <dbReference type="ARBA" id="ARBA00034811"/>
    </source>
</evidence>
<dbReference type="InterPro" id="IPR050168">
    <property type="entry name" value="AAA_ATPase_domain"/>
</dbReference>
<evidence type="ECO:0000313" key="12">
    <source>
        <dbReference type="EMBL" id="KAL1516916.1"/>
    </source>
</evidence>